<proteinExistence type="predicted"/>
<keyword evidence="1" id="KW-0614">Plasmid</keyword>
<organism evidence="1 2">
    <name type="scientific">Bacillus mycoides</name>
    <dbReference type="NCBI Taxonomy" id="1405"/>
    <lineage>
        <taxon>Bacteria</taxon>
        <taxon>Bacillati</taxon>
        <taxon>Bacillota</taxon>
        <taxon>Bacilli</taxon>
        <taxon>Bacillales</taxon>
        <taxon>Bacillaceae</taxon>
        <taxon>Bacillus</taxon>
        <taxon>Bacillus cereus group</taxon>
    </lineage>
</organism>
<evidence type="ECO:0000313" key="2">
    <source>
        <dbReference type="Proteomes" id="UP000192932"/>
    </source>
</evidence>
<dbReference type="Proteomes" id="UP000192932">
    <property type="component" value="Plasmid unnamed2"/>
</dbReference>
<geneLocation type="plasmid" evidence="1 2">
    <name>unnamed2</name>
</geneLocation>
<dbReference type="Pfam" id="PF03318">
    <property type="entry name" value="ETX_MTX2"/>
    <property type="match status" value="1"/>
</dbReference>
<sequence>MIINFDDDVRSVWHQTFSHSPSFLRVFNYDISNPVIIPKSVEIDLPDLTLLRSSVQILENNSNIPQTKSLNLTDTTTDTSSTAVTKGVKTTTGIKGGLKFSVKLGVLSAETSVEVSLSVEANFSTTTTKTTTKTTTWTANDPITAPPRTRIKATHLIYGGKFSVPLTLNADITGDPNAYDEYLTVSGPYLIAAGKYNNEIGAIPISNMSGKMDNRYRATDQHGKIVWVGDAITEVDYGLYSTVRIDETPIYANEGESRTYYLPPKYISSN</sequence>
<dbReference type="InterPro" id="IPR011218">
    <property type="entry name" value="Insecticidal_delta_endotoxin"/>
</dbReference>
<evidence type="ECO:0000313" key="1">
    <source>
        <dbReference type="EMBL" id="ARJ25686.1"/>
    </source>
</evidence>
<dbReference type="InterPro" id="IPR004991">
    <property type="entry name" value="Aerolysin-like"/>
</dbReference>
<dbReference type="RefSeq" id="WP_085313412.1">
    <property type="nucleotide sequence ID" value="NZ_CP020745.1"/>
</dbReference>
<dbReference type="Gene3D" id="2.170.15.10">
    <property type="entry name" value="Proaerolysin, chain A, domain 3"/>
    <property type="match status" value="1"/>
</dbReference>
<protein>
    <submittedName>
        <fullName evidence="1">Uncharacterized protein</fullName>
    </submittedName>
</protein>
<dbReference type="EMBL" id="CP020745">
    <property type="protein sequence ID" value="ARJ25686.1"/>
    <property type="molecule type" value="Genomic_DNA"/>
</dbReference>
<dbReference type="PIRSF" id="PIRSF026584">
    <property type="entry name" value="Delta_tox"/>
    <property type="match status" value="1"/>
</dbReference>
<gene>
    <name evidence="1" type="ORF">B7492_32135</name>
</gene>
<name>A0A1W6AIJ6_BACMY</name>
<reference evidence="1 2" key="1">
    <citation type="submission" date="2017-04" db="EMBL/GenBank/DDBJ databases">
        <title>The Characteristic of a Fine Plant Growth-Promoting Rhizobacteria Bacillus mycoides Gnyt1 and its Whole Genome Sequencing Analysis.</title>
        <authorList>
            <person name="Li J.H."/>
            <person name="Yao T."/>
        </authorList>
    </citation>
    <scope>NUCLEOTIDE SEQUENCE [LARGE SCALE GENOMIC DNA]</scope>
    <source>
        <strain evidence="1 2">Gnyt1</strain>
        <plasmid evidence="2">Plasmid unnamed2</plasmid>
    </source>
</reference>
<dbReference type="SUPFAM" id="SSF56973">
    <property type="entry name" value="Aerolisin/ETX pore-forming domain"/>
    <property type="match status" value="1"/>
</dbReference>
<accession>A0A1W6AIJ6</accession>
<dbReference type="CDD" id="cd20226">
    <property type="entry name" value="PFM_Cry51Aa-like"/>
    <property type="match status" value="1"/>
</dbReference>
<dbReference type="AlphaFoldDB" id="A0A1W6AIJ6"/>